<evidence type="ECO:0000313" key="2">
    <source>
        <dbReference type="EMBL" id="QBR47380.1"/>
    </source>
</evidence>
<sequence>MKTVDMRQLLSAEWGADDHAFVTTQFGASIAFKATGVKEVQFQFSDINDQTSFVIQINGEPWREILVSEQRLIFQIAANIAYVRIMLRDSSASSLTLWQNPVVLTTMAIDDGQVTPVIRKESFVTFVGDSITAGESMAEDGNHPELSYPQLVADCLGRPLNRIAYGGTGLTPNAPFQEPTAIEALWQVAENIERPRVLTDLVIVNYGTNDFNYGATAESFAFGLRIYLLELIKRFHSAKIVLILPFNGAFQSVYQNEVKRFNNFSMMLTNDWPISKDRVHPLSSEHKQIAEHILRGL</sequence>
<dbReference type="Pfam" id="PF13472">
    <property type="entry name" value="Lipase_GDSL_2"/>
    <property type="match status" value="1"/>
</dbReference>
<feature type="domain" description="SGNH hydrolase-type esterase" evidence="1">
    <location>
        <begin position="126"/>
        <end position="252"/>
    </location>
</feature>
<name>A0ABX5SML6_9LACO</name>
<dbReference type="SUPFAM" id="SSF52266">
    <property type="entry name" value="SGNH hydrolase"/>
    <property type="match status" value="1"/>
</dbReference>
<dbReference type="InterPro" id="IPR013830">
    <property type="entry name" value="SGNH_hydro"/>
</dbReference>
<dbReference type="Gene3D" id="3.40.50.1110">
    <property type="entry name" value="SGNH hydrolase"/>
    <property type="match status" value="1"/>
</dbReference>
<protein>
    <submittedName>
        <fullName evidence="2">Lysophospholipase</fullName>
    </submittedName>
</protein>
<proteinExistence type="predicted"/>
<accession>A0ABX5SML6</accession>
<keyword evidence="3" id="KW-1185">Reference proteome</keyword>
<evidence type="ECO:0000259" key="1">
    <source>
        <dbReference type="Pfam" id="PF13472"/>
    </source>
</evidence>
<dbReference type="Proteomes" id="UP000295756">
    <property type="component" value="Chromosome"/>
</dbReference>
<organism evidence="2 3">
    <name type="scientific">Leuconostoc kimchii</name>
    <dbReference type="NCBI Taxonomy" id="136609"/>
    <lineage>
        <taxon>Bacteria</taxon>
        <taxon>Bacillati</taxon>
        <taxon>Bacillota</taxon>
        <taxon>Bacilli</taxon>
        <taxon>Lactobacillales</taxon>
        <taxon>Lactobacillaceae</taxon>
        <taxon>Leuconostoc</taxon>
    </lineage>
</organism>
<dbReference type="InterPro" id="IPR036514">
    <property type="entry name" value="SGNH_hydro_sf"/>
</dbReference>
<evidence type="ECO:0000313" key="3">
    <source>
        <dbReference type="Proteomes" id="UP000295756"/>
    </source>
</evidence>
<dbReference type="RefSeq" id="WP_013102430.1">
    <property type="nucleotide sequence ID" value="NZ_CP037939.1"/>
</dbReference>
<dbReference type="EMBL" id="CP037939">
    <property type="protein sequence ID" value="QBR47380.1"/>
    <property type="molecule type" value="Genomic_DNA"/>
</dbReference>
<reference evidence="2 3" key="1">
    <citation type="submission" date="2019-03" db="EMBL/GenBank/DDBJ databases">
        <title>Complete Genome Sequence of Leuconostoc kimchii strain NKJ218 Isolated from Homemade Kimchi.</title>
        <authorList>
            <person name="Jung J.Y."/>
            <person name="Jin H.M."/>
            <person name="Jung J.-W."/>
            <person name="Lee S.-Y."/>
            <person name="Ryu B.-G."/>
            <person name="Han S.-S."/>
            <person name="Kang H.K."/>
            <person name="Choi H.W."/>
            <person name="Chung E.J."/>
            <person name="Choi K.-M."/>
        </authorList>
    </citation>
    <scope>NUCLEOTIDE SEQUENCE [LARGE SCALE GENOMIC DNA]</scope>
    <source>
        <strain evidence="2 3">NKJ218</strain>
    </source>
</reference>
<gene>
    <name evidence="2" type="ORF">EW139_04320</name>
</gene>